<feature type="domain" description="Trimeric autotransporter adhesin YadA-like stalk" evidence="4">
    <location>
        <begin position="3308"/>
        <end position="3349"/>
    </location>
</feature>
<feature type="domain" description="Trimeric autotransporter adhesin YadA-like stalk" evidence="4">
    <location>
        <begin position="2544"/>
        <end position="2579"/>
    </location>
</feature>
<evidence type="ECO:0000259" key="5">
    <source>
        <dbReference type="Pfam" id="PF13018"/>
    </source>
</evidence>
<comment type="caution">
    <text evidence="6">The sequence shown here is derived from an EMBL/GenBank/DDBJ whole genome shotgun (WGS) entry which is preliminary data.</text>
</comment>
<dbReference type="SUPFAM" id="SSF54523">
    <property type="entry name" value="Pili subunits"/>
    <property type="match status" value="1"/>
</dbReference>
<dbReference type="Gene3D" id="1.20.5.170">
    <property type="match status" value="6"/>
</dbReference>
<feature type="domain" description="Trimeric autotransporter adhesin YadA-like stalk" evidence="4">
    <location>
        <begin position="832"/>
        <end position="874"/>
    </location>
</feature>
<feature type="domain" description="Trimeric autotransporter adhesin YadA-like stalk" evidence="4">
    <location>
        <begin position="2856"/>
        <end position="2899"/>
    </location>
</feature>
<organism evidence="6 7">
    <name type="scientific">Snodgrassella communis</name>
    <dbReference type="NCBI Taxonomy" id="2946699"/>
    <lineage>
        <taxon>Bacteria</taxon>
        <taxon>Pseudomonadati</taxon>
        <taxon>Pseudomonadota</taxon>
        <taxon>Betaproteobacteria</taxon>
        <taxon>Neisseriales</taxon>
        <taxon>Neisseriaceae</taxon>
        <taxon>Snodgrassella</taxon>
    </lineage>
</organism>
<feature type="domain" description="Trimeric autotransporter adhesin YadA-like stalk" evidence="4">
    <location>
        <begin position="957"/>
        <end position="996"/>
    </location>
</feature>
<dbReference type="InterPro" id="IPR011049">
    <property type="entry name" value="Serralysin-like_metalloprot_C"/>
</dbReference>
<dbReference type="InterPro" id="IPR024973">
    <property type="entry name" value="ESPR"/>
</dbReference>
<dbReference type="Proteomes" id="UP000027170">
    <property type="component" value="Unassembled WGS sequence"/>
</dbReference>
<keyword evidence="1" id="KW-0813">Transport</keyword>
<feature type="domain" description="Trimeric autotransporter adhesin YadA-like stalk" evidence="4">
    <location>
        <begin position="1436"/>
        <end position="1478"/>
    </location>
</feature>
<dbReference type="CDD" id="cd12820">
    <property type="entry name" value="LbR_YadA-like"/>
    <property type="match status" value="1"/>
</dbReference>
<evidence type="ECO:0000313" key="7">
    <source>
        <dbReference type="Proteomes" id="UP000027170"/>
    </source>
</evidence>
<evidence type="ECO:0008006" key="8">
    <source>
        <dbReference type="Google" id="ProtNLM"/>
    </source>
</evidence>
<feature type="domain" description="Trimeric autotransporter adhesin YadA-like stalk" evidence="4">
    <location>
        <begin position="628"/>
        <end position="665"/>
    </location>
</feature>
<feature type="domain" description="Trimeric autotransporter adhesin YadA-like head" evidence="3">
    <location>
        <begin position="3459"/>
        <end position="3485"/>
    </location>
</feature>
<dbReference type="GO" id="GO:0015031">
    <property type="term" value="P:protein transport"/>
    <property type="evidence" value="ECO:0007669"/>
    <property type="project" value="UniProtKB-KW"/>
</dbReference>
<keyword evidence="2" id="KW-0653">Protein transport</keyword>
<evidence type="ECO:0000256" key="2">
    <source>
        <dbReference type="ARBA" id="ARBA00022927"/>
    </source>
</evidence>
<name>A0A836MQM7_9NEIS</name>
<dbReference type="EMBL" id="JFZV01000008">
    <property type="protein sequence ID" value="KDN14327.1"/>
    <property type="molecule type" value="Genomic_DNA"/>
</dbReference>
<proteinExistence type="predicted"/>
<feature type="domain" description="Trimeric autotransporter adhesin YadA-like stalk" evidence="4">
    <location>
        <begin position="1906"/>
        <end position="1939"/>
    </location>
</feature>
<feature type="domain" description="Trimeric autotransporter adhesin YadA-like stalk" evidence="4">
    <location>
        <begin position="3531"/>
        <end position="3568"/>
    </location>
</feature>
<feature type="domain" description="Trimeric autotransporter adhesin YadA-like stalk" evidence="4">
    <location>
        <begin position="3222"/>
        <end position="3262"/>
    </location>
</feature>
<dbReference type="SUPFAM" id="SSF101967">
    <property type="entry name" value="Adhesin YadA, collagen-binding domain"/>
    <property type="match status" value="8"/>
</dbReference>
<accession>A0A836MQM7</accession>
<feature type="domain" description="Trimeric autotransporter adhesin YadA-like stalk" evidence="4">
    <location>
        <begin position="1325"/>
        <end position="1365"/>
    </location>
</feature>
<evidence type="ECO:0000256" key="1">
    <source>
        <dbReference type="ARBA" id="ARBA00022448"/>
    </source>
</evidence>
<feature type="domain" description="Trimeric autotransporter adhesin YadA-like stalk" evidence="4">
    <location>
        <begin position="1785"/>
        <end position="1828"/>
    </location>
</feature>
<feature type="domain" description="Trimeric autotransporter adhesin YadA-like stalk" evidence="4">
    <location>
        <begin position="1664"/>
        <end position="1704"/>
    </location>
</feature>
<evidence type="ECO:0000313" key="6">
    <source>
        <dbReference type="EMBL" id="KDN14327.1"/>
    </source>
</evidence>
<feature type="domain" description="Trimeric autotransporter adhesin YadA-like stalk" evidence="4">
    <location>
        <begin position="1058"/>
        <end position="1093"/>
    </location>
</feature>
<feature type="domain" description="Trimeric autotransporter adhesin YadA-like stalk" evidence="4">
    <location>
        <begin position="2631"/>
        <end position="2674"/>
    </location>
</feature>
<keyword evidence="7" id="KW-1185">Reference proteome</keyword>
<feature type="domain" description="Trimeric autotransporter adhesin YadA-like stalk" evidence="4">
    <location>
        <begin position="3091"/>
        <end position="3133"/>
    </location>
</feature>
<dbReference type="InterPro" id="IPR045584">
    <property type="entry name" value="Pilin-like"/>
</dbReference>
<feature type="domain" description="Trimeric autotransporter adhesin YadA-like stalk" evidence="4">
    <location>
        <begin position="728"/>
        <end position="767"/>
    </location>
</feature>
<reference evidence="6 7" key="1">
    <citation type="submission" date="2014-03" db="EMBL/GenBank/DDBJ databases">
        <title>The genomes of two eusocial bee gut symbionts.</title>
        <authorList>
            <person name="Kwong W.K."/>
            <person name="Engel P."/>
            <person name="Koch H."/>
            <person name="Moran N.A."/>
        </authorList>
    </citation>
    <scope>NUCLEOTIDE SEQUENCE [LARGE SCALE GENOMIC DNA]</scope>
    <source>
        <strain evidence="7">wkB29</strain>
    </source>
</reference>
<feature type="domain" description="Trimeric autotransporter adhesin YadA-like stalk" evidence="4">
    <location>
        <begin position="1232"/>
        <end position="1272"/>
    </location>
</feature>
<feature type="domain" description="Trimeric autotransporter adhesin YadA-like head" evidence="3">
    <location>
        <begin position="433"/>
        <end position="458"/>
    </location>
</feature>
<feature type="domain" description="ESPR" evidence="5">
    <location>
        <begin position="1"/>
        <end position="39"/>
    </location>
</feature>
<dbReference type="Pfam" id="PF05662">
    <property type="entry name" value="YadA_stalk"/>
    <property type="match status" value="27"/>
</dbReference>
<dbReference type="RefSeq" id="WP_080701836.1">
    <property type="nucleotide sequence ID" value="NZ_JFZV01000008.1"/>
</dbReference>
<dbReference type="Gene3D" id="6.10.250.2030">
    <property type="match status" value="6"/>
</dbReference>
<evidence type="ECO:0000259" key="4">
    <source>
        <dbReference type="Pfam" id="PF05662"/>
    </source>
</evidence>
<feature type="domain" description="Trimeric autotransporter adhesin YadA-like stalk" evidence="4">
    <location>
        <begin position="2400"/>
        <end position="2443"/>
    </location>
</feature>
<feature type="domain" description="Trimeric autotransporter adhesin YadA-like stalk" evidence="4">
    <location>
        <begin position="2003"/>
        <end position="2037"/>
    </location>
</feature>
<feature type="domain" description="Trimeric autotransporter adhesin YadA-like stalk" evidence="4">
    <location>
        <begin position="2741"/>
        <end position="2783"/>
    </location>
</feature>
<feature type="domain" description="Trimeric autotransporter adhesin YadA-like stalk" evidence="4">
    <location>
        <begin position="2965"/>
        <end position="3005"/>
    </location>
</feature>
<dbReference type="InterPro" id="IPR008635">
    <property type="entry name" value="Coiled_stalk_dom"/>
</dbReference>
<dbReference type="Pfam" id="PF13018">
    <property type="entry name" value="ESPR"/>
    <property type="match status" value="1"/>
</dbReference>
<protein>
    <recommendedName>
        <fullName evidence="8">Autotransporter adhesin</fullName>
    </recommendedName>
</protein>
<feature type="domain" description="Trimeric autotransporter adhesin YadA-like head" evidence="3">
    <location>
        <begin position="257"/>
        <end position="281"/>
    </location>
</feature>
<sequence length="3652" mass="375451">MNKIYRAIWNESTQTWVAASELAKSKTKANTVSAQTSVRSLIGKISLNTFKVGMITSLVNMSLAIPNAYAGNRSNVVSSIINTANTAGYSAETSINAVNLQGDDTNCGRDNVAGRSYNNIGSALPITALEEYRRFAQNQSYRRDAQREYNPYGETTSVENWQADYTTGKSGFQTSYTGGAVDSNGHAHGVNSFVFGCGSYATGNHSLAFGANATSRAGGAQAFGIAALASGRASNAIGVSSQAAGVSAVALGSVANADGVGSVALGLQSNAAADGAVAVGVQSQADGNSAVAIGNGNVAAAKESISIGSGNAVSGEGSIAVGNSATATTFNSADGMQVDKASDYTRIAGNYTLSLGNSNSGSDTNTGITAANTTIFGNNNHINNAIDGAHIIGNRNTVSVAADVTGSSTIVIGNDVNVSAKDTLALGNGTSVSGVGAIAVGKQAKATGAGAVALGNSSLADRAGSTAGYNPDSSVTDTDPAATTPVWKSTTGAVTVGNSEQKITRQITDVAAGTQDTDAANVAQLKNLSSSISSSVSSLSTSLETTLPTAGTAIESVSSSISDKITKIDRIINTASSDTDENLRKISTNISKLETSTATGIDSLKQVALLYKDGAYNAGSPDNRVQHKIINVAASTQLSADSTDMVNGGQLYETNSVLSNLSSTISTSLDILGTDTGKLELSVSSSVDAIDKGINNLTSDTNNGINKLQQTILAWDGEKAFASREEKKITGVADGNIDSIDSTDAVTGRQLRATNTLVNKVKQDVNDSLTRNNIEVQKLELNAKKELTASFDNYKTLSTSVSTGISQITRDAFLYNKNKEVYEADTNKPLQKISNVAEGDVTSTSSDAVTGGQLYKTSVSLSTLSFSISTQLASITKGRSDLSTGISTDLRSLSTTVTTSLDNLTNSTSSTLKTLSNNLQELSSSTSTAISNLRESTILQDELDSKFHATHNGVAQKITGVAPADISNPNSTDMVNGGQLYTTNSRITSLSSTVISSFSSLSNSLSASVHQQLTQVSTNLNVVNDKISALQTDALQWNENAQAYSARHDHDGKVEDQKIIHVQAGDVSSLTSTDAVTGGQYYDLNTSIDTRVGKLKTSALSSVGEINKDISTLQLQMLRLAGDSFNAQRVEQNQTITGVAKATLNSASTDAVNGAQLYSTSASLSTLANSAANHLSDLRSQLEQNSDNTLQNGTSLVNGLNASISTLQKEVMQWNGSDKAFSANHGIAGKQRITNVAAGNVAPGSTDAIIAAQIHSFSTSTALGIEKVNQELNGVSISEIKKLADAIENGLKTPNNNIATLKQNALQWNGEAYEASHGVADGKERITNVAQGRTTSGSTDAVTGGQLFKTNANIISLSTAANTELGNLSSDIDTHLGTEKNKLSNSITAGINNLANNINPEIRKADSSINTLKQTALQWNGSAYDASHGQVGGKNKITNVGQGNVHDKSTDAVIGDQLAHTNTSVATLSTSLDSGLSSLSSSVASNLTSLSSNLNNSLINGLNSFSTAIDSSLATTDASLSTIKKNALLWNGSFYDASDANGNKARITNVAKGDTQQNSKDAVIGAQLYSTNNQMSLLSTSFDQSVVDFERKTTHDLGSLSTVLQNSSFAGLDSLSTVTGTRLKEINDKIPMLQQNTLQWTRNSDGSGAGVYDASHGVLGDKNKITNVLDGSLNKGSKEAVTGNQLYNTNTAISDLAEEVESGVSTLTSSLHTISDKNISTLTGLLQQTSNKLTDLSTTTTTELNSISSGISSLQNDALQWKRNSDDSGAGTYDASHGVAGSQNRLTHVAAGNVKEGSSDAVTGAQLFSTNSSISSLETKLANVSGSISTGIGSLSSSLSNVINSNLSKLTDNKNSIDSDITILSSSVSSALSVTNGDLIALKQDALQWKNGAYDASHGKEVGKHRITNVAKGDVYADSTDAITAGQLYTTNSEVDTLSGKISERFDSFSTTLGSLVNLGISSLSTGISDIDARIGSLQQNTLQWNTSINAYDAGSVTGNTAKITHVAAGLVGENSSDAIIGDQLSSLSTASDANLASLSESMSISLSTIQDALTSTSGLYLNQISSLSSSMLHNIGNLSASSLTDLSSLSSSASDSIAGLSSSTDTSLSSLSSTISNNLNSLSTTTETGISSLSLSTLTSANHLTATLNTVNSDLDSLKQDTLQWNDYTGGYSADHGTGQAQKITNVAAGNVAPNSTDAINGHQLDSLSTSVASAAETSFNSLSTTLDTSIDKLGNKLDNFSTNTIQNLNKLNTNLISTSFSVSVLKDNALQWDSSLKAYDASHNSSVQRITNISAGTVAVNSTEAVNGGQFFNLSNSTSTGLSSLSTNLSTAAKKQLGDLSNIVINDLSTVNKNISSLSTGLDYVTDKVIALQTDALQWDKVKGAYNADHGTNTAQLITSVSAGTVDADSTDVINAAQLHSLSTSTTASVNDLNSSLKNTNTALNTLSTTTEASLTGLTNSLSDTKKTLNQLSTGTAKHIQDINDNLTNLSTATISSLQILDKGLQATNTSVATLQDNALQWNADKGIYDASRDGSAKILSGIDAGAVSVASTEAVNGGQLYSLSTVTQTGLASTSTSLSSLSLSTITGLNSLSSGLSSTNQSLTTLRANALQWNGSAYDASHSGSAQRITNVAAGRMAADSTDAINGSQLFSLSHSASTGLSTLSTNLSNITNNQLDSLSSTVSLSLSSVNNHVSSLSTGLSTTNNNVTLLQQNTLQWNSGIGSDGAYDATHNGRAQKLTGIAGGDISADSSDAVNGAQMHSLSTLTQTGLASNSTALNNLSLSTASGLNIANTRLDSLSTVTQTGLASTSTGLSSLSLSLSSTNQDLATLQANALQWHGGVYDAGREAAVQKIGNVAAGHVTADSTDVINGSQLFSLSNSTSTGLSTLSTNLSAVTDNRLGGLSSIVANGFSTVTGNVSRLSTSLSTTNSNIILLQQNALQRNRISGDFDARRDGDDQNLTGIAAGDINATSNDAINATQMYSLSTLTQAGLNSTSTGLSSLSQSTSSGLNTVNTRLDSLSTITQAGLVSASTGLSSLSLSTTTDLNNLTASLSTTNQNLTSLQQNALQWNSSLNAYDASHNGVAQRISNVAAGRMAADSTDAVNGGQLFSLSSSTSTGLNSLSTVISTTVVSGINSISSSISTGYDSLSISLSSTKDGLDKLTSSTSTGLSSLSTVNQGIRKDVDYLKENSLQWNKDEGGFDAGKPNNLTRAPSYHRIVNVEDARINEDSHDAVTGGQLFTVKSDLVSLSTSTSSSLSSLSKDLGDLSTSTIINNISYLTENALQWNSSLNAYDASHNNAPQRISNVAAGSMAANSTDAVNGSQLWVVKNDLDNLTTRVNSLPTGNISQDALNSLSTAISTSISSVASALGTSPNSAGGIGAPNYITSTPAGSDVVAHNVADALQNIQNNGTKYAKINSAKAASIARGDDSIAIGGAAMASGTAAIAIGNDARASETNAVALGNNAQVKQAGGVALGAGSVANTAAGKEGYIPVMATQQQADAIRKTKSTEGAVSVGDASNGVYRQITGVAAGTADTDAVNVAQLKGVDNQVSKINEYVNQLNDNIHHVERRAYSGTAMAMALSGAYLPSVGAGEQTVGIGVGAYRSYGAVGVNYKAASKNGKITWGAGVSTTGKEVAVNSVIGFKW</sequence>
<feature type="domain" description="Trimeric autotransporter adhesin YadA-like head" evidence="3">
    <location>
        <begin position="3431"/>
        <end position="3457"/>
    </location>
</feature>
<feature type="domain" description="Trimeric autotransporter adhesin YadA-like stalk" evidence="4">
    <location>
        <begin position="2291"/>
        <end position="2334"/>
    </location>
</feature>
<evidence type="ECO:0000259" key="3">
    <source>
        <dbReference type="Pfam" id="PF05658"/>
    </source>
</evidence>
<feature type="domain" description="Trimeric autotransporter adhesin YadA-like stalk" evidence="4">
    <location>
        <begin position="506"/>
        <end position="540"/>
    </location>
</feature>
<feature type="domain" description="Trimeric autotransporter adhesin YadA-like stalk" evidence="4">
    <location>
        <begin position="1546"/>
        <end position="1583"/>
    </location>
</feature>
<feature type="domain" description="Trimeric autotransporter adhesin YadA-like stalk" evidence="4">
    <location>
        <begin position="2184"/>
        <end position="2225"/>
    </location>
</feature>
<feature type="domain" description="Trimeric autotransporter adhesin YadA-like stalk" evidence="4">
    <location>
        <begin position="1136"/>
        <end position="1173"/>
    </location>
</feature>
<feature type="domain" description="Trimeric autotransporter adhesin YadA-like head" evidence="3">
    <location>
        <begin position="187"/>
        <end position="213"/>
    </location>
</feature>
<dbReference type="Pfam" id="PF05658">
    <property type="entry name" value="YadA_head"/>
    <property type="match status" value="6"/>
</dbReference>
<dbReference type="Gene3D" id="3.30.1300.30">
    <property type="entry name" value="GSPII I/J protein-like"/>
    <property type="match status" value="1"/>
</dbReference>
<dbReference type="Gene3D" id="2.150.10.10">
    <property type="entry name" value="Serralysin-like metalloprotease, C-terminal"/>
    <property type="match status" value="9"/>
</dbReference>
<dbReference type="Gene3D" id="4.10.80.270">
    <property type="match status" value="6"/>
</dbReference>
<feature type="domain" description="Trimeric autotransporter adhesin YadA-like head" evidence="3">
    <location>
        <begin position="285"/>
        <end position="310"/>
    </location>
</feature>
<dbReference type="InterPro" id="IPR008640">
    <property type="entry name" value="Adhesin_Head_dom"/>
</dbReference>
<dbReference type="GO" id="GO:0019867">
    <property type="term" value="C:outer membrane"/>
    <property type="evidence" value="ECO:0007669"/>
    <property type="project" value="InterPro"/>
</dbReference>
<gene>
    <name evidence="6" type="ORF">SALWKB29_1629</name>
</gene>
<dbReference type="Gene3D" id="6.10.250.2040">
    <property type="match status" value="1"/>
</dbReference>